<feature type="compositionally biased region" description="Basic and acidic residues" evidence="1">
    <location>
        <begin position="687"/>
        <end position="697"/>
    </location>
</feature>
<organism evidence="4 5">
    <name type="scientific">Cryptococcus neoformans (strain H99 / ATCC 208821 / CBS 10515 / FGSC 9487)</name>
    <name type="common">Cryptococcus neoformans var. grubii serotype A</name>
    <dbReference type="NCBI Taxonomy" id="235443"/>
    <lineage>
        <taxon>Eukaryota</taxon>
        <taxon>Fungi</taxon>
        <taxon>Dikarya</taxon>
        <taxon>Basidiomycota</taxon>
        <taxon>Agaricomycotina</taxon>
        <taxon>Tremellomycetes</taxon>
        <taxon>Tremellales</taxon>
        <taxon>Cryptococcaceae</taxon>
        <taxon>Cryptococcus</taxon>
        <taxon>Cryptococcus neoformans species complex</taxon>
    </lineage>
</organism>
<dbReference type="Pfam" id="PF25381">
    <property type="entry name" value="PH_26"/>
    <property type="match status" value="1"/>
</dbReference>
<protein>
    <submittedName>
        <fullName evidence="4">CCR4-NOT transcriptional complex subunit CAF120</fullName>
    </submittedName>
</protein>
<reference evidence="4 5" key="1">
    <citation type="journal article" date="2014" name="PLoS Genet.">
        <title>Analysis of the genome and transcriptome of Cryptococcus neoformans var. grubii reveals complex RNA expression and microevolution leading to virulence attenuation.</title>
        <authorList>
            <person name="Janbon G."/>
            <person name="Ormerod K.L."/>
            <person name="Paulet D."/>
            <person name="Byrnes E.J.III."/>
            <person name="Yadav V."/>
            <person name="Chatterjee G."/>
            <person name="Mullapudi N."/>
            <person name="Hon C.C."/>
            <person name="Billmyre R.B."/>
            <person name="Brunel F."/>
            <person name="Bahn Y.S."/>
            <person name="Chen W."/>
            <person name="Chen Y."/>
            <person name="Chow E.W."/>
            <person name="Coppee J.Y."/>
            <person name="Floyd-Averette A."/>
            <person name="Gaillardin C."/>
            <person name="Gerik K.J."/>
            <person name="Goldberg J."/>
            <person name="Gonzalez-Hilarion S."/>
            <person name="Gujja S."/>
            <person name="Hamlin J.L."/>
            <person name="Hsueh Y.P."/>
            <person name="Ianiri G."/>
            <person name="Jones S."/>
            <person name="Kodira C.D."/>
            <person name="Kozubowski L."/>
            <person name="Lam W."/>
            <person name="Marra M."/>
            <person name="Mesner L.D."/>
            <person name="Mieczkowski P.A."/>
            <person name="Moyrand F."/>
            <person name="Nielsen K."/>
            <person name="Proux C."/>
            <person name="Rossignol T."/>
            <person name="Schein J.E."/>
            <person name="Sun S."/>
            <person name="Wollschlaeger C."/>
            <person name="Wood I.A."/>
            <person name="Zeng Q."/>
            <person name="Neuveglise C."/>
            <person name="Newlon C.S."/>
            <person name="Perfect J.R."/>
            <person name="Lodge J.K."/>
            <person name="Idnurm A."/>
            <person name="Stajich J.E."/>
            <person name="Kronstad J.W."/>
            <person name="Sanyal K."/>
            <person name="Heitman J."/>
            <person name="Fraser J.A."/>
            <person name="Cuomo C.A."/>
            <person name="Dietrich F.S."/>
        </authorList>
    </citation>
    <scope>NUCLEOTIDE SEQUENCE [LARGE SCALE GENOMIC DNA]</scope>
    <source>
        <strain evidence="5">H99 / ATCC 208821 / CBS 10515 / FGSC 9487</strain>
    </source>
</reference>
<feature type="compositionally biased region" description="Polar residues" evidence="1">
    <location>
        <begin position="845"/>
        <end position="862"/>
    </location>
</feature>
<feature type="compositionally biased region" description="Polar residues" evidence="1">
    <location>
        <begin position="742"/>
        <end position="755"/>
    </location>
</feature>
<feature type="compositionally biased region" description="Low complexity" evidence="1">
    <location>
        <begin position="103"/>
        <end position="125"/>
    </location>
</feature>
<evidence type="ECO:0000259" key="3">
    <source>
        <dbReference type="Pfam" id="PF25381"/>
    </source>
</evidence>
<feature type="compositionally biased region" description="Polar residues" evidence="1">
    <location>
        <begin position="1288"/>
        <end position="1297"/>
    </location>
</feature>
<feature type="compositionally biased region" description="Polar residues" evidence="1">
    <location>
        <begin position="1066"/>
        <end position="1075"/>
    </location>
</feature>
<feature type="compositionally biased region" description="Polar residues" evidence="1">
    <location>
        <begin position="162"/>
        <end position="176"/>
    </location>
</feature>
<feature type="region of interest" description="Disordered" evidence="1">
    <location>
        <begin position="991"/>
        <end position="1355"/>
    </location>
</feature>
<feature type="region of interest" description="Disordered" evidence="1">
    <location>
        <begin position="1613"/>
        <end position="1660"/>
    </location>
</feature>
<feature type="compositionally biased region" description="Pro residues" evidence="1">
    <location>
        <begin position="925"/>
        <end position="939"/>
    </location>
</feature>
<evidence type="ECO:0000313" key="5">
    <source>
        <dbReference type="Proteomes" id="UP000010091"/>
    </source>
</evidence>
<feature type="compositionally biased region" description="Low complexity" evidence="1">
    <location>
        <begin position="772"/>
        <end position="782"/>
    </location>
</feature>
<name>J9VFR6_CRYN9</name>
<dbReference type="KEGG" id="cng:CNAG_00777"/>
<dbReference type="VEuPathDB" id="FungiDB:CNAG_00777"/>
<feature type="compositionally biased region" description="Polar residues" evidence="1">
    <location>
        <begin position="144"/>
        <end position="155"/>
    </location>
</feature>
<feature type="compositionally biased region" description="Basic and acidic residues" evidence="1">
    <location>
        <begin position="63"/>
        <end position="79"/>
    </location>
</feature>
<dbReference type="GeneID" id="23884554"/>
<feature type="domain" description="Skg3/CAF120-like PH-like" evidence="3">
    <location>
        <begin position="433"/>
        <end position="638"/>
    </location>
</feature>
<feature type="compositionally biased region" description="Polar residues" evidence="1">
    <location>
        <begin position="1556"/>
        <end position="1566"/>
    </location>
</feature>
<feature type="domain" description="PH" evidence="2">
    <location>
        <begin position="304"/>
        <end position="403"/>
    </location>
</feature>
<feature type="region of interest" description="Disordered" evidence="1">
    <location>
        <begin position="466"/>
        <end position="490"/>
    </location>
</feature>
<feature type="compositionally biased region" description="Low complexity" evidence="1">
    <location>
        <begin position="1076"/>
        <end position="1088"/>
    </location>
</feature>
<feature type="compositionally biased region" description="Basic and acidic residues" evidence="1">
    <location>
        <begin position="1147"/>
        <end position="1165"/>
    </location>
</feature>
<dbReference type="SUPFAM" id="SSF50729">
    <property type="entry name" value="PH domain-like"/>
    <property type="match status" value="1"/>
</dbReference>
<feature type="region of interest" description="Disordered" evidence="1">
    <location>
        <begin position="1"/>
        <end position="255"/>
    </location>
</feature>
<feature type="compositionally biased region" description="Polar residues" evidence="1">
    <location>
        <begin position="814"/>
        <end position="824"/>
    </location>
</feature>
<dbReference type="Pfam" id="PF00169">
    <property type="entry name" value="PH"/>
    <property type="match status" value="1"/>
</dbReference>
<dbReference type="Proteomes" id="UP000010091">
    <property type="component" value="Chromosome 1"/>
</dbReference>
<dbReference type="InterPro" id="IPR011993">
    <property type="entry name" value="PH-like_dom_sf"/>
</dbReference>
<feature type="region of interest" description="Disordered" evidence="1">
    <location>
        <begin position="1526"/>
        <end position="1575"/>
    </location>
</feature>
<feature type="compositionally biased region" description="Low complexity" evidence="1">
    <location>
        <begin position="940"/>
        <end position="951"/>
    </location>
</feature>
<feature type="compositionally biased region" description="Polar residues" evidence="1">
    <location>
        <begin position="1002"/>
        <end position="1011"/>
    </location>
</feature>
<dbReference type="RefSeq" id="XP_012046425.1">
    <property type="nucleotide sequence ID" value="XM_012191035.1"/>
</dbReference>
<evidence type="ECO:0000256" key="1">
    <source>
        <dbReference type="SAM" id="MobiDB-lite"/>
    </source>
</evidence>
<feature type="region of interest" description="Disordered" evidence="1">
    <location>
        <begin position="684"/>
        <end position="970"/>
    </location>
</feature>
<feature type="compositionally biased region" description="Polar residues" evidence="1">
    <location>
        <begin position="1332"/>
        <end position="1343"/>
    </location>
</feature>
<feature type="compositionally biased region" description="Polar residues" evidence="1">
    <location>
        <begin position="1648"/>
        <end position="1660"/>
    </location>
</feature>
<proteinExistence type="predicted"/>
<feature type="compositionally biased region" description="Polar residues" evidence="1">
    <location>
        <begin position="84"/>
        <end position="102"/>
    </location>
</feature>
<feature type="compositionally biased region" description="Pro residues" evidence="1">
    <location>
        <begin position="879"/>
        <end position="890"/>
    </location>
</feature>
<dbReference type="EMBL" id="CP003820">
    <property type="protein sequence ID" value="AFR92908.2"/>
    <property type="molecule type" value="Genomic_DNA"/>
</dbReference>
<dbReference type="HOGENOM" id="CLU_002684_0_0_1"/>
<evidence type="ECO:0000313" key="4">
    <source>
        <dbReference type="EMBL" id="AFR92908.2"/>
    </source>
</evidence>
<dbReference type="OrthoDB" id="5563754at2759"/>
<feature type="compositionally biased region" description="Low complexity" evidence="1">
    <location>
        <begin position="1538"/>
        <end position="1548"/>
    </location>
</feature>
<dbReference type="Gene3D" id="2.30.29.30">
    <property type="entry name" value="Pleckstrin-homology domain (PH domain)/Phosphotyrosine-binding domain (PTB)"/>
    <property type="match status" value="1"/>
</dbReference>
<accession>J9VFR6</accession>
<feature type="compositionally biased region" description="Low complexity" evidence="1">
    <location>
        <begin position="1"/>
        <end position="14"/>
    </location>
</feature>
<gene>
    <name evidence="4" type="ORF">CNAG_00777</name>
</gene>
<sequence length="1660" mass="179326">MQSTPGQGQQQQQQIPPPHAKGQAQGFQPAYAGDNIGRGKGAGAGAEGVKEKRRSGFGWLGGKKKDKDKERAKGERENIGNRPRPSSFSVDRPSTQSQTRALSTSASQAFPQSQQAQTPVQPQPQYATRPFAQNQTPSPPPGQQPRSLPTSSGQGVQAYEGQRSQSLDLGQMQQQHGDYRSGVINGVQGKGSPLAPQGQQQQSQQPRGQISRSASMPMQPPAPGTTPNGGSGSPRRGSTLGNPPQPDQAGPADAGHVDMDRFRSIVDLIAIQPQKTYVTSPPELEMILARTSAGGQPKQGQPGSATNDWDAVWLQLSGISLSMWSMKETRAAAAKGEKVPPTYFNITDSSLELLAPLPPPPHRPNSHPHHFVFSLNTAGSNRLLFSCPTELDLARWATGLRLAAWERARLEEIYTGHLVQSGGREPAVEVGKGRSRMEGWVRVRVMGGTEWRRLWLVLSTPAEGKEEEKKSKRRSFFGMGGKEEEQVPSEPNTGMVMASFYTEQRTSKNKTSVVPILTITNVSQTYAVFPERLEVMSQSNLFKVVGRISGEMVTVEGRLRDSGWALLMPEHFENAGAASSTSSLSSHGHRLGHHQVGQAMTPLGSMMRWVTGFHDAFKLYGRPEKYIWDTKDPKSLFFAYPQGQDRFNLFLDIEDALRTNFRVTTLAAVRSQFVSLLHRSQLSNQNRSKDENTKEFSEENEDQGFQRQDGNFRLPPLSFNEASQDPNLPRSLTPITERTDIASRQNSTRTANSAFTVVGLGGAGGSGDRKTSGTSSKHGSQSSKHEDHDRDRLPQVNDSHQAFGPLTEEPGEAYSNSGSNSTATPHVAPASLPGAAGGIQRNDIAPSSQESHSIYSQDTGATPTPVRVTPYQSAKPSPHMQPAPPLPTEPEQPDSDEGLPHPSILAFPIAHGQKSPLGKPVITNPDPPSASPPSPPPLPKQQLPAQPAPSQVLSPIPRKVSSGDTVPHGVELREEPAAKYLMNMVEEVPMPQPQMPKAVSPQRPTINTNFDGQGGLVNAVTNGNQEAPGVGKKETLGRKPSGARALPVRKSMGSRMQVIEDRPASSHIQENGQIQAASAEPSNSNASSQTSQLDLGDDFSSYIHYADNPSPVKPKTAPPVQAEPVPPKSVSPPQEEIRSSFAPSKAAVERRAKAEQTAREQEMAKRMPGGGKRAVSNVGTMPGFESSDEESEEESEEDSPMAQKRQGLPLPPAASRAPEQASHETPQSATPMNARALPPVPRIQPPEVRLPAENNEPPIRRDSQFSQTTGQYDPRASQFLERPRPVSRTPSPGNGNVANGRPISTLAYNNNDGSYPIPGPRQSPANNAPPATRQTVWNANFSTEHGMPEQNRSGKFVELEEPSVQLTKAFAPHGLLQAGMQDKEERSAKKQEELARETGSSLINVAAKPPPPQTGLIGAVAAHERDRKNAGGIGATLTDREREKRLAEDRQREIERLQKQQTGQFGGDMYPQNFGYGMSPSPMAMGMNMPMMNMGYHGQMNPYAQQQAMLAAQMAYQQTMMAMSQAGSQAGDFPDRTQSSSQLRSRQQPGADGRSVSPTGSMGGQTSPPPMGVPSFYGYPQGMGMSPQMGMGMPQMQMPWMMSPGTMWGMPTPPTGPGSPMGQPRYDYMQPGNAGMGSEASSARGKNRGSSGEDLSQRVN</sequence>
<evidence type="ECO:0000259" key="2">
    <source>
        <dbReference type="Pfam" id="PF00169"/>
    </source>
</evidence>
<feature type="compositionally biased region" description="Acidic residues" evidence="1">
    <location>
        <begin position="1186"/>
        <end position="1199"/>
    </location>
</feature>
<keyword evidence="5" id="KW-1185">Reference proteome</keyword>
<dbReference type="InterPro" id="IPR058155">
    <property type="entry name" value="Skg3/CAF120-like_PH"/>
</dbReference>
<feature type="compositionally biased region" description="Gly residues" evidence="1">
    <location>
        <begin position="36"/>
        <end position="46"/>
    </location>
</feature>
<feature type="compositionally biased region" description="Low complexity" evidence="1">
    <location>
        <begin position="196"/>
        <end position="212"/>
    </location>
</feature>
<dbReference type="InterPro" id="IPR001849">
    <property type="entry name" value="PH_domain"/>
</dbReference>
<feature type="compositionally biased region" description="Basic and acidic residues" evidence="1">
    <location>
        <begin position="783"/>
        <end position="793"/>
    </location>
</feature>